<dbReference type="OrthoDB" id="1633687at2"/>
<dbReference type="Pfam" id="PF06314">
    <property type="entry name" value="ADC"/>
    <property type="match status" value="1"/>
</dbReference>
<dbReference type="InterPro" id="IPR023375">
    <property type="entry name" value="ADC_dom_sf"/>
</dbReference>
<dbReference type="SUPFAM" id="SSF160104">
    <property type="entry name" value="Acetoacetate decarboxylase-like"/>
    <property type="match status" value="1"/>
</dbReference>
<reference evidence="1 2" key="1">
    <citation type="submission" date="2019-08" db="EMBL/GenBank/DDBJ databases">
        <title>Aureimonas fodiniaquatilis sp. nov., isolated from a coal mine wastewater.</title>
        <authorList>
            <person name="Kim W."/>
        </authorList>
    </citation>
    <scope>NUCLEOTIDE SEQUENCE [LARGE SCALE GENOMIC DNA]</scope>
    <source>
        <strain evidence="1 2">CAU 1482</strain>
    </source>
</reference>
<evidence type="ECO:0000313" key="2">
    <source>
        <dbReference type="Proteomes" id="UP000324738"/>
    </source>
</evidence>
<dbReference type="GO" id="GO:0016829">
    <property type="term" value="F:lyase activity"/>
    <property type="evidence" value="ECO:0007669"/>
    <property type="project" value="InterPro"/>
</dbReference>
<protein>
    <submittedName>
        <fullName evidence="1">Acetoacetate decarboxylase</fullName>
    </submittedName>
</protein>
<comment type="caution">
    <text evidence="1">The sequence shown here is derived from an EMBL/GenBank/DDBJ whole genome shotgun (WGS) entry which is preliminary data.</text>
</comment>
<dbReference type="InterPro" id="IPR010451">
    <property type="entry name" value="Acetoacetate_decarboxylase"/>
</dbReference>
<dbReference type="AlphaFoldDB" id="A0A5B0E2F5"/>
<dbReference type="Gene3D" id="2.40.400.10">
    <property type="entry name" value="Acetoacetate decarboxylase-like"/>
    <property type="match status" value="1"/>
</dbReference>
<dbReference type="RefSeq" id="WP_149297576.1">
    <property type="nucleotide sequence ID" value="NZ_VTWH01000001.1"/>
</dbReference>
<name>A0A5B0E2F5_9HYPH</name>
<keyword evidence="2" id="KW-1185">Reference proteome</keyword>
<accession>A0A5B0E2F5</accession>
<sequence length="254" mass="28895">MFGNYKMHENSGVMPPYAPAYPLEWECTLRNMEVITRVDETKLRDLLSHTPFEPVNDRVAFRFMASPGHTLSLHNGRMFDLMVTAAVRYEGLFTQTHLYMFCSDPMGIAAGRELFGYTKKDCTYAFDEKEDGSISGWVNRRTLPVADFSFTPDASAPIVRLVDGEEQPNGEIHVRRIPHPERPETAYADVVYRAFPLPYSAPIGGRIDLKLHESRFDPLTELNPEVLSAQFMVSNIYAGGFGKEDRRLIKRLIP</sequence>
<evidence type="ECO:0000313" key="1">
    <source>
        <dbReference type="EMBL" id="KAA0972141.1"/>
    </source>
</evidence>
<gene>
    <name evidence="1" type="ORF">FPY71_03230</name>
</gene>
<proteinExistence type="predicted"/>
<organism evidence="1 2">
    <name type="scientific">Aureimonas fodinaquatilis</name>
    <dbReference type="NCBI Taxonomy" id="2565783"/>
    <lineage>
        <taxon>Bacteria</taxon>
        <taxon>Pseudomonadati</taxon>
        <taxon>Pseudomonadota</taxon>
        <taxon>Alphaproteobacteria</taxon>
        <taxon>Hyphomicrobiales</taxon>
        <taxon>Aurantimonadaceae</taxon>
        <taxon>Aureimonas</taxon>
    </lineage>
</organism>
<dbReference type="EMBL" id="VTWH01000001">
    <property type="protein sequence ID" value="KAA0972141.1"/>
    <property type="molecule type" value="Genomic_DNA"/>
</dbReference>
<dbReference type="Proteomes" id="UP000324738">
    <property type="component" value="Unassembled WGS sequence"/>
</dbReference>